<sequence length="430" mass="50371">MAERKYLDGCIGFILTLFLLGYSTIYSLVLVVFHLVLYKYAVRNPLLGKISFIASFFYLAILRVIHHFGLPELRFLSNVVQLIMTLRIVGLSHEIEDSIRNEKLMEKDKEYKDTTRRFIKVPDNSDAFNYFYNFIGLYTGPYFTYQMYSDTLSSPHLYEINVKPFLMEKASTLAWCLPSLIIVYIIAPVEFLRTEEVTSTPFLGLLCWMFLAFVYLRLRIYTAWMIAESICIISGVGLYPKKCNNIPCLGPKNFELYNDIKGNTNEEYDGVAISNLDIPNVEMSSGYRDGMRAWNRSVQFWLANFVYKRSPKSIRMPYTMFISAFWHGIHPGYFLSFMTIPLCTTAEDLIYKIVQINPETGERPKWFQFIWLNIRTRGFELMACGFLLLTWEDTVRLWNAVYWWLHIVMTCIIVASMMYLSINKNKQKKD</sequence>
<evidence type="ECO:0000256" key="3">
    <source>
        <dbReference type="ARBA" id="ARBA00010323"/>
    </source>
</evidence>
<feature type="transmembrane region" description="Helical" evidence="11">
    <location>
        <begin position="50"/>
        <end position="69"/>
    </location>
</feature>
<accession>A0A0N4ZW08</accession>
<evidence type="ECO:0000313" key="13">
    <source>
        <dbReference type="WBParaSite" id="PTRK_0001278900.1"/>
    </source>
</evidence>
<dbReference type="STRING" id="131310.A0A0N4ZW08"/>
<name>A0A0N4ZW08_PARTI</name>
<evidence type="ECO:0000256" key="4">
    <source>
        <dbReference type="ARBA" id="ARBA00022679"/>
    </source>
</evidence>
<dbReference type="InterPro" id="IPR004299">
    <property type="entry name" value="MBOAT_fam"/>
</dbReference>
<feature type="transmembrane region" description="Helical" evidence="11">
    <location>
        <begin position="199"/>
        <end position="216"/>
    </location>
</feature>
<dbReference type="GO" id="GO:0071617">
    <property type="term" value="F:lysophospholipid acyltransferase activity"/>
    <property type="evidence" value="ECO:0007669"/>
    <property type="project" value="TreeGrafter"/>
</dbReference>
<comment type="pathway">
    <text evidence="2">Lipid metabolism; phospholipid metabolism.</text>
</comment>
<protein>
    <recommendedName>
        <fullName evidence="10">Lysophospholipid acyltransferase 7</fullName>
    </recommendedName>
</protein>
<dbReference type="PANTHER" id="PTHR13906:SF16">
    <property type="entry name" value="LYSOPHOSPHOLIPID ACYLTRANSFERASE 7"/>
    <property type="match status" value="1"/>
</dbReference>
<dbReference type="Proteomes" id="UP000038045">
    <property type="component" value="Unplaced"/>
</dbReference>
<evidence type="ECO:0000256" key="9">
    <source>
        <dbReference type="ARBA" id="ARBA00025707"/>
    </source>
</evidence>
<dbReference type="WBParaSite" id="PTRK_0001278900.1">
    <property type="protein sequence ID" value="PTRK_0001278900.1"/>
    <property type="gene ID" value="PTRK_0001278900"/>
</dbReference>
<keyword evidence="5 11" id="KW-0812">Transmembrane</keyword>
<evidence type="ECO:0000256" key="5">
    <source>
        <dbReference type="ARBA" id="ARBA00022692"/>
    </source>
</evidence>
<evidence type="ECO:0000256" key="7">
    <source>
        <dbReference type="ARBA" id="ARBA00023136"/>
    </source>
</evidence>
<feature type="transmembrane region" description="Helical" evidence="11">
    <location>
        <begin position="401"/>
        <end position="422"/>
    </location>
</feature>
<dbReference type="AlphaFoldDB" id="A0A0N4ZW08"/>
<keyword evidence="12" id="KW-1185">Reference proteome</keyword>
<evidence type="ECO:0000256" key="10">
    <source>
        <dbReference type="ARBA" id="ARBA00093678"/>
    </source>
</evidence>
<keyword evidence="7 11" id="KW-0472">Membrane</keyword>
<evidence type="ECO:0000313" key="12">
    <source>
        <dbReference type="Proteomes" id="UP000038045"/>
    </source>
</evidence>
<keyword evidence="4" id="KW-0808">Transferase</keyword>
<dbReference type="GO" id="GO:0044233">
    <property type="term" value="C:mitochondria-associated endoplasmic reticulum membrane contact site"/>
    <property type="evidence" value="ECO:0007669"/>
    <property type="project" value="TreeGrafter"/>
</dbReference>
<dbReference type="GO" id="GO:0006661">
    <property type="term" value="P:phosphatidylinositol biosynthetic process"/>
    <property type="evidence" value="ECO:0007669"/>
    <property type="project" value="TreeGrafter"/>
</dbReference>
<evidence type="ECO:0000256" key="8">
    <source>
        <dbReference type="ARBA" id="ARBA00023315"/>
    </source>
</evidence>
<dbReference type="PANTHER" id="PTHR13906">
    <property type="entry name" value="PORCUPINE"/>
    <property type="match status" value="1"/>
</dbReference>
<dbReference type="InterPro" id="IPR049941">
    <property type="entry name" value="LPLAT_7/PORCN-like"/>
</dbReference>
<organism evidence="12 13">
    <name type="scientific">Parastrongyloides trichosuri</name>
    <name type="common">Possum-specific nematode worm</name>
    <dbReference type="NCBI Taxonomy" id="131310"/>
    <lineage>
        <taxon>Eukaryota</taxon>
        <taxon>Metazoa</taxon>
        <taxon>Ecdysozoa</taxon>
        <taxon>Nematoda</taxon>
        <taxon>Chromadorea</taxon>
        <taxon>Rhabditida</taxon>
        <taxon>Tylenchina</taxon>
        <taxon>Panagrolaimomorpha</taxon>
        <taxon>Strongyloidoidea</taxon>
        <taxon>Strongyloididae</taxon>
        <taxon>Parastrongyloides</taxon>
    </lineage>
</organism>
<evidence type="ECO:0000256" key="6">
    <source>
        <dbReference type="ARBA" id="ARBA00022989"/>
    </source>
</evidence>
<comment type="pathway">
    <text evidence="9">Phospholipid metabolism.</text>
</comment>
<comment type="similarity">
    <text evidence="3">Belongs to the membrane-bound acyltransferase family.</text>
</comment>
<feature type="transmembrane region" description="Helical" evidence="11">
    <location>
        <begin position="12"/>
        <end position="38"/>
    </location>
</feature>
<keyword evidence="6 11" id="KW-1133">Transmembrane helix</keyword>
<proteinExistence type="inferred from homology"/>
<keyword evidence="8" id="KW-0012">Acyltransferase</keyword>
<evidence type="ECO:0000256" key="2">
    <source>
        <dbReference type="ARBA" id="ARBA00005074"/>
    </source>
</evidence>
<dbReference type="Pfam" id="PF03062">
    <property type="entry name" value="MBOAT"/>
    <property type="match status" value="1"/>
</dbReference>
<feature type="transmembrane region" description="Helical" evidence="11">
    <location>
        <begin position="318"/>
        <end position="340"/>
    </location>
</feature>
<evidence type="ECO:0000256" key="1">
    <source>
        <dbReference type="ARBA" id="ARBA00004141"/>
    </source>
</evidence>
<dbReference type="GO" id="GO:0030258">
    <property type="term" value="P:lipid modification"/>
    <property type="evidence" value="ECO:0007669"/>
    <property type="project" value="TreeGrafter"/>
</dbReference>
<comment type="subcellular location">
    <subcellularLocation>
        <location evidence="1">Membrane</location>
        <topology evidence="1">Multi-pass membrane protein</topology>
    </subcellularLocation>
</comment>
<dbReference type="GO" id="GO:0016020">
    <property type="term" value="C:membrane"/>
    <property type="evidence" value="ECO:0007669"/>
    <property type="project" value="UniProtKB-SubCell"/>
</dbReference>
<evidence type="ECO:0000256" key="11">
    <source>
        <dbReference type="SAM" id="Phobius"/>
    </source>
</evidence>
<feature type="transmembrane region" description="Helical" evidence="11">
    <location>
        <begin position="170"/>
        <end position="187"/>
    </location>
</feature>
<reference evidence="13" key="1">
    <citation type="submission" date="2017-02" db="UniProtKB">
        <authorList>
            <consortium name="WormBaseParasite"/>
        </authorList>
    </citation>
    <scope>IDENTIFICATION</scope>
</reference>